<organism evidence="2 3">
    <name type="scientific">Campylobacter corcagiensis</name>
    <dbReference type="NCBI Taxonomy" id="1448857"/>
    <lineage>
        <taxon>Bacteria</taxon>
        <taxon>Pseudomonadati</taxon>
        <taxon>Campylobacterota</taxon>
        <taxon>Epsilonproteobacteria</taxon>
        <taxon>Campylobacterales</taxon>
        <taxon>Campylobacteraceae</taxon>
        <taxon>Campylobacter</taxon>
    </lineage>
</organism>
<dbReference type="EMBL" id="CP063078">
    <property type="protein sequence ID" value="QOQ87463.1"/>
    <property type="molecule type" value="Genomic_DNA"/>
</dbReference>
<evidence type="ECO:0000256" key="1">
    <source>
        <dbReference type="SAM" id="Phobius"/>
    </source>
</evidence>
<protein>
    <submittedName>
        <fullName evidence="2">Uncharacterized protein</fullName>
    </submittedName>
</protein>
<feature type="transmembrane region" description="Helical" evidence="1">
    <location>
        <begin position="6"/>
        <end position="24"/>
    </location>
</feature>
<keyword evidence="1" id="KW-1133">Transmembrane helix</keyword>
<reference evidence="2 3" key="1">
    <citation type="submission" date="2020-10" db="EMBL/GenBank/DDBJ databases">
        <title>Campylobacter and Helicobacter PacBio genomes.</title>
        <authorList>
            <person name="Lane C."/>
        </authorList>
    </citation>
    <scope>NUCLEOTIDE SEQUENCE [LARGE SCALE GENOMIC DNA]</scope>
    <source>
        <strain evidence="2 3">2016D-0077</strain>
    </source>
</reference>
<evidence type="ECO:0000313" key="2">
    <source>
        <dbReference type="EMBL" id="QOQ87463.1"/>
    </source>
</evidence>
<dbReference type="RefSeq" id="WP_025803027.1">
    <property type="nucleotide sequence ID" value="NZ_CP053842.1"/>
</dbReference>
<sequence>MKKSRFYILCVVLFGFLVFEILYFSTKDYKVESKLNFIKTTGMTSFAFNTQTPYQRHPNLHGINQIYTTHPAFKKSDMASFVNSVNSSKNLGE</sequence>
<dbReference type="OrthoDB" id="5363513at2"/>
<keyword evidence="1" id="KW-0812">Transmembrane</keyword>
<gene>
    <name evidence="2" type="ORF">IMC76_01185</name>
</gene>
<name>A0A7M1LGK4_9BACT</name>
<accession>A0A7M1LGK4</accession>
<dbReference type="Proteomes" id="UP000594749">
    <property type="component" value="Chromosome"/>
</dbReference>
<dbReference type="AlphaFoldDB" id="A0A7M1LGK4"/>
<keyword evidence="3" id="KW-1185">Reference proteome</keyword>
<keyword evidence="1" id="KW-0472">Membrane</keyword>
<proteinExistence type="predicted"/>
<evidence type="ECO:0000313" key="3">
    <source>
        <dbReference type="Proteomes" id="UP000594749"/>
    </source>
</evidence>